<feature type="compositionally biased region" description="Acidic residues" evidence="4">
    <location>
        <begin position="456"/>
        <end position="475"/>
    </location>
</feature>
<keyword evidence="1 3" id="KW-0486">Methionine biosynthesis</keyword>
<reference evidence="5 6" key="1">
    <citation type="journal article" date="2015" name="Genome Biol. Evol.">
        <title>Phylogenomic analyses indicate that early fungi evolved digesting cell walls of algal ancestors of land plants.</title>
        <authorList>
            <person name="Chang Y."/>
            <person name="Wang S."/>
            <person name="Sekimoto S."/>
            <person name="Aerts A.L."/>
            <person name="Choi C."/>
            <person name="Clum A."/>
            <person name="LaButti K.M."/>
            <person name="Lindquist E.A."/>
            <person name="Yee Ngan C."/>
            <person name="Ohm R.A."/>
            <person name="Salamov A.A."/>
            <person name="Grigoriev I.V."/>
            <person name="Spatafora J.W."/>
            <person name="Berbee M.L."/>
        </authorList>
    </citation>
    <scope>NUCLEOTIDE SEQUENCE [LARGE SCALE GENOMIC DNA]</scope>
    <source>
        <strain evidence="5 6">JEL478</strain>
    </source>
</reference>
<dbReference type="Gene3D" id="1.20.120.420">
    <property type="entry name" value="translation initiation factor eif-2b, domain 1"/>
    <property type="match status" value="1"/>
</dbReference>
<dbReference type="UniPathway" id="UPA00904">
    <property type="reaction ID" value="UER00874"/>
</dbReference>
<keyword evidence="3" id="KW-0963">Cytoplasm</keyword>
<evidence type="ECO:0000256" key="4">
    <source>
        <dbReference type="SAM" id="MobiDB-lite"/>
    </source>
</evidence>
<keyword evidence="5" id="KW-0396">Initiation factor</keyword>
<dbReference type="Gene3D" id="3.40.50.10470">
    <property type="entry name" value="Translation initiation factor eif-2b, domain 2"/>
    <property type="match status" value="2"/>
</dbReference>
<dbReference type="InterPro" id="IPR027363">
    <property type="entry name" value="M1Pi_N"/>
</dbReference>
<accession>A0A139AUT0</accession>
<feature type="active site" description="Proton donor" evidence="3">
    <location>
        <position position="292"/>
    </location>
</feature>
<evidence type="ECO:0000313" key="6">
    <source>
        <dbReference type="Proteomes" id="UP000070544"/>
    </source>
</evidence>
<dbReference type="GO" id="GO:0046523">
    <property type="term" value="F:S-methyl-5-thioribose-1-phosphate isomerase activity"/>
    <property type="evidence" value="ECO:0007669"/>
    <property type="project" value="UniProtKB-UniRule"/>
</dbReference>
<evidence type="ECO:0000256" key="2">
    <source>
        <dbReference type="ARBA" id="ARBA00023235"/>
    </source>
</evidence>
<evidence type="ECO:0000313" key="5">
    <source>
        <dbReference type="EMBL" id="KXS20496.1"/>
    </source>
</evidence>
<dbReference type="Proteomes" id="UP000070544">
    <property type="component" value="Unassembled WGS sequence"/>
</dbReference>
<comment type="similarity">
    <text evidence="3">Belongs to the eIF-2B alpha/beta/delta subunits family. MtnA subfamily.</text>
</comment>
<comment type="pathway">
    <text evidence="3">Amino-acid biosynthesis; L-methionine biosynthesis via salvage pathway; L-methionine from S-methyl-5-thio-alpha-D-ribose 1-phosphate: step 1/6.</text>
</comment>
<sequence>MPDSNPAPTPAPSTPTAPPQSTLEAIKYRPGRLEILNQLLLPWESVYEDVDDSVAGHAVIKTMKVRGAPAIAIVGALSLAVEITSCYFSSPPTPLAHTTLPAPPSLATLTPALAAEHVTSRLAYLKTSRPTAVNLTDAASKLTALVHSIAASHPSGGSQEGLAVLKAYVDAAEKMMADDVADNRAIGKFGADFVLRSAGERKVGDVRVLTHCNTGSLATAGWGTALGIIRDLQASGKLVRAYCTETRPYNQGSRLTAYELVHEGIPATLITDSMASHLMRTQPLSAVIVGADRVTVNGDTANKIGTYQLAIAAKFHGVPFIVAAPSTSIDLALPKGDGIVIEERSGVEVVTIRGKVVDDEAAVKEPRAPLRVEDIAGRRSGSRTLAAPTGAGSSDVDADGDGEGEASEVEDKPDADADEDETPLEASMGGQSVMERLGARVDQVVEEIEAAVFGVEQDEDEDEEGDGQSGEEGDVDGVKETPSGSGSTVVGNGHVGGGSEDDGTDEVMTCLIRIAAEGVGVWNPAFDVTPASLVTAIVTEKGVAVKKEGSDVFDLKTFLAEHK</sequence>
<keyword evidence="2 3" id="KW-0413">Isomerase</keyword>
<gene>
    <name evidence="3" type="primary">MRI1</name>
    <name evidence="5" type="ORF">M427DRAFT_119656</name>
</gene>
<comment type="catalytic activity">
    <reaction evidence="3">
        <text>5-(methylsulfanyl)-alpha-D-ribose 1-phosphate = 5-(methylsulfanyl)-D-ribulose 1-phosphate</text>
        <dbReference type="Rhea" id="RHEA:19989"/>
        <dbReference type="ChEBI" id="CHEBI:58533"/>
        <dbReference type="ChEBI" id="CHEBI:58548"/>
        <dbReference type="EC" id="5.3.1.23"/>
    </reaction>
</comment>
<feature type="region of interest" description="Disordered" evidence="4">
    <location>
        <begin position="374"/>
        <end position="432"/>
    </location>
</feature>
<dbReference type="InterPro" id="IPR037171">
    <property type="entry name" value="NagB/RpiA_transferase-like"/>
</dbReference>
<protein>
    <recommendedName>
        <fullName evidence="3">Methylthioribose-1-phosphate isomerase</fullName>
        <shortName evidence="3">M1Pi</shortName>
        <shortName evidence="3">MTR-1-P isomerase</shortName>
        <ecNumber evidence="3">5.3.1.23</ecNumber>
    </recommendedName>
    <alternativeName>
        <fullName evidence="3">S-methyl-5-thioribose-1-phosphate isomerase</fullName>
    </alternativeName>
    <alternativeName>
        <fullName evidence="3">Translation initiation factor eIF-2B subunit alpha/beta/delta-like protein</fullName>
    </alternativeName>
</protein>
<dbReference type="HAMAP" id="MF_01678">
    <property type="entry name" value="Salvage_MtnA"/>
    <property type="match status" value="1"/>
</dbReference>
<dbReference type="FunFam" id="3.40.50.10470:FF:000006">
    <property type="entry name" value="Methylthioribose-1-phosphate isomerase"/>
    <property type="match status" value="1"/>
</dbReference>
<dbReference type="PANTHER" id="PTHR43475">
    <property type="entry name" value="METHYLTHIORIBOSE-1-PHOSPHATE ISOMERASE"/>
    <property type="match status" value="1"/>
</dbReference>
<dbReference type="OrthoDB" id="2461at2759"/>
<keyword evidence="5" id="KW-0648">Protein biosynthesis</keyword>
<dbReference type="EMBL" id="KQ965735">
    <property type="protein sequence ID" value="KXS20496.1"/>
    <property type="molecule type" value="Genomic_DNA"/>
</dbReference>
<evidence type="ECO:0000256" key="1">
    <source>
        <dbReference type="ARBA" id="ARBA00023167"/>
    </source>
</evidence>
<keyword evidence="3" id="KW-0539">Nucleus</keyword>
<dbReference type="GO" id="GO:0019509">
    <property type="term" value="P:L-methionine salvage from methylthioadenosine"/>
    <property type="evidence" value="ECO:0007669"/>
    <property type="project" value="UniProtKB-UniRule"/>
</dbReference>
<dbReference type="Pfam" id="PF01008">
    <property type="entry name" value="IF-2B"/>
    <property type="match status" value="2"/>
</dbReference>
<evidence type="ECO:0000256" key="3">
    <source>
        <dbReference type="HAMAP-Rule" id="MF_03119"/>
    </source>
</evidence>
<proteinExistence type="inferred from homology"/>
<dbReference type="InterPro" id="IPR011559">
    <property type="entry name" value="Initiation_fac_2B_a/b/d"/>
</dbReference>
<feature type="region of interest" description="Disordered" evidence="4">
    <location>
        <begin position="452"/>
        <end position="502"/>
    </location>
</feature>
<keyword evidence="3" id="KW-0028">Amino-acid biosynthesis</keyword>
<feature type="region of interest" description="Disordered" evidence="4">
    <location>
        <begin position="1"/>
        <end position="21"/>
    </location>
</feature>
<dbReference type="GO" id="GO:0005634">
    <property type="term" value="C:nucleus"/>
    <property type="evidence" value="ECO:0007669"/>
    <property type="project" value="UniProtKB-SubCell"/>
</dbReference>
<keyword evidence="6" id="KW-1185">Reference proteome</keyword>
<dbReference type="STRING" id="1344416.A0A139AUT0"/>
<dbReference type="GO" id="GO:0003743">
    <property type="term" value="F:translation initiation factor activity"/>
    <property type="evidence" value="ECO:0007669"/>
    <property type="project" value="UniProtKB-KW"/>
</dbReference>
<feature type="site" description="Transition state stabilizer" evidence="3">
    <location>
        <position position="212"/>
    </location>
</feature>
<dbReference type="NCBIfam" id="NF004326">
    <property type="entry name" value="PRK05720.1"/>
    <property type="match status" value="1"/>
</dbReference>
<dbReference type="NCBIfam" id="TIGR00512">
    <property type="entry name" value="salvage_mtnA"/>
    <property type="match status" value="1"/>
</dbReference>
<dbReference type="InterPro" id="IPR005251">
    <property type="entry name" value="IF-M1Pi"/>
</dbReference>
<dbReference type="PANTHER" id="PTHR43475:SF1">
    <property type="entry name" value="METHYLTHIORIBOSE-1-PHOSPHATE ISOMERASE"/>
    <property type="match status" value="1"/>
</dbReference>
<name>A0A139AUT0_GONPJ</name>
<dbReference type="NCBIfam" id="TIGR00524">
    <property type="entry name" value="eIF-2B_rel"/>
    <property type="match status" value="1"/>
</dbReference>
<dbReference type="EC" id="5.3.1.23" evidence="3"/>
<dbReference type="FunFam" id="1.20.120.420:FF:000003">
    <property type="entry name" value="Methylthioribose-1-phosphate isomerase"/>
    <property type="match status" value="1"/>
</dbReference>
<dbReference type="InterPro" id="IPR042529">
    <property type="entry name" value="IF_2B-like_C"/>
</dbReference>
<feature type="compositionally biased region" description="Acidic residues" evidence="4">
    <location>
        <begin position="396"/>
        <end position="408"/>
    </location>
</feature>
<dbReference type="GO" id="GO:0005737">
    <property type="term" value="C:cytoplasm"/>
    <property type="evidence" value="ECO:0007669"/>
    <property type="project" value="UniProtKB-SubCell"/>
</dbReference>
<dbReference type="InterPro" id="IPR000649">
    <property type="entry name" value="IF-2B-related"/>
</dbReference>
<dbReference type="SUPFAM" id="SSF100950">
    <property type="entry name" value="NagB/RpiA/CoA transferase-like"/>
    <property type="match status" value="1"/>
</dbReference>
<comment type="function">
    <text evidence="3">Catalyzes the interconversion of methylthioribose-1-phosphate (MTR-1-P) into methylthioribulose-1-phosphate (MTRu-1-P).</text>
</comment>
<organism evidence="5 6">
    <name type="scientific">Gonapodya prolifera (strain JEL478)</name>
    <name type="common">Monoblepharis prolifera</name>
    <dbReference type="NCBI Taxonomy" id="1344416"/>
    <lineage>
        <taxon>Eukaryota</taxon>
        <taxon>Fungi</taxon>
        <taxon>Fungi incertae sedis</taxon>
        <taxon>Chytridiomycota</taxon>
        <taxon>Chytridiomycota incertae sedis</taxon>
        <taxon>Monoblepharidomycetes</taxon>
        <taxon>Monoblepharidales</taxon>
        <taxon>Gonapodyaceae</taxon>
        <taxon>Gonapodya</taxon>
    </lineage>
</organism>
<feature type="compositionally biased region" description="Pro residues" evidence="4">
    <location>
        <begin position="1"/>
        <end position="18"/>
    </location>
</feature>
<dbReference type="AlphaFoldDB" id="A0A139AUT0"/>
<comment type="subcellular location">
    <subcellularLocation>
        <location evidence="3">Cytoplasm</location>
    </subcellularLocation>
    <subcellularLocation>
        <location evidence="3">Nucleus</location>
    </subcellularLocation>
</comment>